<comment type="caution">
    <text evidence="3">The sequence shown here is derived from an EMBL/GenBank/DDBJ whole genome shotgun (WGS) entry which is preliminary data.</text>
</comment>
<keyword evidence="2" id="KW-0812">Transmembrane</keyword>
<keyword evidence="2" id="KW-1133">Transmembrane helix</keyword>
<dbReference type="Proteomes" id="UP001501102">
    <property type="component" value="Unassembled WGS sequence"/>
</dbReference>
<protein>
    <recommendedName>
        <fullName evidence="5">Integral membrane protein</fullName>
    </recommendedName>
</protein>
<evidence type="ECO:0000313" key="3">
    <source>
        <dbReference type="EMBL" id="GAA2917360.1"/>
    </source>
</evidence>
<accession>A0ABN3WL66</accession>
<evidence type="ECO:0000256" key="1">
    <source>
        <dbReference type="SAM" id="MobiDB-lite"/>
    </source>
</evidence>
<keyword evidence="4" id="KW-1185">Reference proteome</keyword>
<evidence type="ECO:0000256" key="2">
    <source>
        <dbReference type="SAM" id="Phobius"/>
    </source>
</evidence>
<feature type="compositionally biased region" description="Gly residues" evidence="1">
    <location>
        <begin position="212"/>
        <end position="221"/>
    </location>
</feature>
<sequence>MLLGAGLAALLHPGPYVCAALAVVCVGLLYLLMATGYIVASACIGAYVVFLLGIVGEGWSQTVEARVALTLLGGLLAMAAYAMFPVWETARLRDRLADWLETNGAYALAVLDAYARPAEHRPRRVRDTLLDSRAARTTWEETAERALKEPVRHRGLSRTAERAADTALATMGRVTMLMEAHTPDRDAQPSPYAGKFADACATPCRTRWPRCGSGGRRTGGGRARRSPTGTRPRATGAWRCAARSCWWTRSTSWAAALSPGPGGRNRAARRA</sequence>
<feature type="transmembrane region" description="Helical" evidence="2">
    <location>
        <begin position="67"/>
        <end position="87"/>
    </location>
</feature>
<evidence type="ECO:0008006" key="5">
    <source>
        <dbReference type="Google" id="ProtNLM"/>
    </source>
</evidence>
<proteinExistence type="predicted"/>
<evidence type="ECO:0000313" key="4">
    <source>
        <dbReference type="Proteomes" id="UP001501102"/>
    </source>
</evidence>
<feature type="transmembrane region" description="Helical" evidence="2">
    <location>
        <begin position="29"/>
        <end position="55"/>
    </location>
</feature>
<keyword evidence="2" id="KW-0472">Membrane</keyword>
<dbReference type="EMBL" id="BAAAXZ010000043">
    <property type="protein sequence ID" value="GAA2917360.1"/>
    <property type="molecule type" value="Genomic_DNA"/>
</dbReference>
<organism evidence="3 4">
    <name type="scientific">Streptomyces thioluteus</name>
    <dbReference type="NCBI Taxonomy" id="66431"/>
    <lineage>
        <taxon>Bacteria</taxon>
        <taxon>Bacillati</taxon>
        <taxon>Actinomycetota</taxon>
        <taxon>Actinomycetes</taxon>
        <taxon>Kitasatosporales</taxon>
        <taxon>Streptomycetaceae</taxon>
        <taxon>Streptomyces</taxon>
    </lineage>
</organism>
<reference evidence="3 4" key="1">
    <citation type="journal article" date="2019" name="Int. J. Syst. Evol. Microbiol.">
        <title>The Global Catalogue of Microorganisms (GCM) 10K type strain sequencing project: providing services to taxonomists for standard genome sequencing and annotation.</title>
        <authorList>
            <consortium name="The Broad Institute Genomics Platform"/>
            <consortium name="The Broad Institute Genome Sequencing Center for Infectious Disease"/>
            <person name="Wu L."/>
            <person name="Ma J."/>
        </authorList>
    </citation>
    <scope>NUCLEOTIDE SEQUENCE [LARGE SCALE GENOMIC DNA]</scope>
    <source>
        <strain evidence="3 4">JCM 4087</strain>
    </source>
</reference>
<name>A0ABN3WL66_STRTU</name>
<feature type="region of interest" description="Disordered" evidence="1">
    <location>
        <begin position="212"/>
        <end position="234"/>
    </location>
</feature>
<gene>
    <name evidence="3" type="ORF">GCM10020221_11890</name>
</gene>